<dbReference type="Pfam" id="PF08327">
    <property type="entry name" value="AHSA1"/>
    <property type="match status" value="1"/>
</dbReference>
<gene>
    <name evidence="3" type="ORF">CBZ_03120</name>
</gene>
<comment type="similarity">
    <text evidence="1">Belongs to the AHA1 family.</text>
</comment>
<dbReference type="InterPro" id="IPR023393">
    <property type="entry name" value="START-like_dom_sf"/>
</dbReference>
<dbReference type="Proteomes" id="UP000289954">
    <property type="component" value="Unassembled WGS sequence"/>
</dbReference>
<dbReference type="InterPro" id="IPR013538">
    <property type="entry name" value="ASHA1/2-like_C"/>
</dbReference>
<evidence type="ECO:0000259" key="2">
    <source>
        <dbReference type="Pfam" id="PF08327"/>
    </source>
</evidence>
<evidence type="ECO:0000313" key="3">
    <source>
        <dbReference type="EMBL" id="GCE75256.1"/>
    </source>
</evidence>
<dbReference type="OrthoDB" id="3365660at2"/>
<name>A0A402DMB2_9CELL</name>
<proteinExistence type="inferred from homology"/>
<dbReference type="CDD" id="cd07814">
    <property type="entry name" value="SRPBCC_CalC_Aha1-like"/>
    <property type="match status" value="1"/>
</dbReference>
<comment type="caution">
    <text evidence="3">The sequence shown here is derived from an EMBL/GenBank/DDBJ whole genome shotgun (WGS) entry which is preliminary data.</text>
</comment>
<protein>
    <submittedName>
        <fullName evidence="3">Activator of HSP90 ATPase</fullName>
    </submittedName>
</protein>
<sequence>MVDILHRVGIRAARADVYESLATTKGVAAWWTTDTTGTSEVGSSFDTTFWHGQTGELLGGFRLRVEELDPARRVRWLVEDGPAEWIGTHIDFDLTDEDGWTVVMFRHLGWSDPVPFMHHCSTKWAVFLMSLKHLHEDGAGEPSPDDVTISNWH</sequence>
<dbReference type="AlphaFoldDB" id="A0A402DMB2"/>
<organism evidence="3 4">
    <name type="scientific">Cellulomonas biazotea</name>
    <dbReference type="NCBI Taxonomy" id="1709"/>
    <lineage>
        <taxon>Bacteria</taxon>
        <taxon>Bacillati</taxon>
        <taxon>Actinomycetota</taxon>
        <taxon>Actinomycetes</taxon>
        <taxon>Micrococcales</taxon>
        <taxon>Cellulomonadaceae</taxon>
        <taxon>Cellulomonas</taxon>
    </lineage>
</organism>
<dbReference type="Gene3D" id="3.30.530.20">
    <property type="match status" value="1"/>
</dbReference>
<reference evidence="3 4" key="1">
    <citation type="submission" date="2019-01" db="EMBL/GenBank/DDBJ databases">
        <title>Draft genome sequence of Cellulomonas takizawaensis strain TKZ-21.</title>
        <authorList>
            <person name="Yamamura H."/>
            <person name="Hayashi T."/>
            <person name="Hamada M."/>
            <person name="Serisawa Y."/>
            <person name="Matsuyama K."/>
            <person name="Nakagawa Y."/>
            <person name="Otoguro M."/>
            <person name="Yanagida F."/>
            <person name="Hayakawa M."/>
        </authorList>
    </citation>
    <scope>NUCLEOTIDE SEQUENCE [LARGE SCALE GENOMIC DNA]</scope>
    <source>
        <strain evidence="3 4">NBRC12680</strain>
    </source>
</reference>
<feature type="domain" description="Activator of Hsp90 ATPase homologue 1/2-like C-terminal" evidence="2">
    <location>
        <begin position="12"/>
        <end position="135"/>
    </location>
</feature>
<accession>A0A402DMB2</accession>
<keyword evidence="4" id="KW-1185">Reference proteome</keyword>
<evidence type="ECO:0000256" key="1">
    <source>
        <dbReference type="ARBA" id="ARBA00006817"/>
    </source>
</evidence>
<dbReference type="EMBL" id="BIMR01000018">
    <property type="protein sequence ID" value="GCE75256.1"/>
    <property type="molecule type" value="Genomic_DNA"/>
</dbReference>
<dbReference type="RefSeq" id="WP_130779884.1">
    <property type="nucleotide sequence ID" value="NZ_BIMR01000018.1"/>
</dbReference>
<dbReference type="SUPFAM" id="SSF55961">
    <property type="entry name" value="Bet v1-like"/>
    <property type="match status" value="1"/>
</dbReference>
<evidence type="ECO:0000313" key="4">
    <source>
        <dbReference type="Proteomes" id="UP000289954"/>
    </source>
</evidence>